<dbReference type="Proteomes" id="UP000321580">
    <property type="component" value="Unassembled WGS sequence"/>
</dbReference>
<evidence type="ECO:0000256" key="1">
    <source>
        <dbReference type="ARBA" id="ARBA00010996"/>
    </source>
</evidence>
<evidence type="ECO:0000256" key="2">
    <source>
        <dbReference type="ARBA" id="ARBA00023008"/>
    </source>
</evidence>
<dbReference type="InterPro" id="IPR036249">
    <property type="entry name" value="Thioredoxin-like_sf"/>
</dbReference>
<name>A0A5C6RNY3_9BACT</name>
<dbReference type="InterPro" id="IPR003782">
    <property type="entry name" value="SCO1/SenC"/>
</dbReference>
<evidence type="ECO:0000256" key="5">
    <source>
        <dbReference type="SAM" id="SignalP"/>
    </source>
</evidence>
<dbReference type="RefSeq" id="WP_147167179.1">
    <property type="nucleotide sequence ID" value="NZ_VOOR01000016.1"/>
</dbReference>
<evidence type="ECO:0000313" key="8">
    <source>
        <dbReference type="Proteomes" id="UP000321580"/>
    </source>
</evidence>
<evidence type="ECO:0000259" key="6">
    <source>
        <dbReference type="PROSITE" id="PS51352"/>
    </source>
</evidence>
<comment type="caution">
    <text evidence="7">The sequence shown here is derived from an EMBL/GenBank/DDBJ whole genome shotgun (WGS) entry which is preliminary data.</text>
</comment>
<feature type="disulfide bond" description="Redox-active" evidence="4">
    <location>
        <begin position="77"/>
        <end position="81"/>
    </location>
</feature>
<dbReference type="CDD" id="cd02968">
    <property type="entry name" value="SCO"/>
    <property type="match status" value="1"/>
</dbReference>
<dbReference type="PANTHER" id="PTHR12151:SF25">
    <property type="entry name" value="LINALOOL DEHYDRATASE_ISOMERASE DOMAIN-CONTAINING PROTEIN"/>
    <property type="match status" value="1"/>
</dbReference>
<dbReference type="Pfam" id="PF02630">
    <property type="entry name" value="SCO1-SenC"/>
    <property type="match status" value="1"/>
</dbReference>
<dbReference type="Gene3D" id="3.40.30.10">
    <property type="entry name" value="Glutaredoxin"/>
    <property type="match status" value="1"/>
</dbReference>
<feature type="binding site" evidence="3">
    <location>
        <position position="165"/>
    </location>
    <ligand>
        <name>Cu cation</name>
        <dbReference type="ChEBI" id="CHEBI:23378"/>
    </ligand>
</feature>
<dbReference type="AlphaFoldDB" id="A0A5C6RNY3"/>
<reference evidence="7 8" key="1">
    <citation type="submission" date="2019-08" db="EMBL/GenBank/DDBJ databases">
        <title>Genome of Phaeodactylibacter luteus.</title>
        <authorList>
            <person name="Bowman J.P."/>
        </authorList>
    </citation>
    <scope>NUCLEOTIDE SEQUENCE [LARGE SCALE GENOMIC DNA]</scope>
    <source>
        <strain evidence="7 8">KCTC 42180</strain>
    </source>
</reference>
<protein>
    <submittedName>
        <fullName evidence="7">SCO family protein</fullName>
    </submittedName>
</protein>
<evidence type="ECO:0000256" key="4">
    <source>
        <dbReference type="PIRSR" id="PIRSR603782-2"/>
    </source>
</evidence>
<accession>A0A5C6RNY3</accession>
<gene>
    <name evidence="7" type="ORF">FRY97_09305</name>
</gene>
<organism evidence="7 8">
    <name type="scientific">Phaeodactylibacter luteus</name>
    <dbReference type="NCBI Taxonomy" id="1564516"/>
    <lineage>
        <taxon>Bacteria</taxon>
        <taxon>Pseudomonadati</taxon>
        <taxon>Bacteroidota</taxon>
        <taxon>Saprospiria</taxon>
        <taxon>Saprospirales</taxon>
        <taxon>Haliscomenobacteraceae</taxon>
        <taxon>Phaeodactylibacter</taxon>
    </lineage>
</organism>
<feature type="binding site" evidence="3">
    <location>
        <position position="77"/>
    </location>
    <ligand>
        <name>Cu cation</name>
        <dbReference type="ChEBI" id="CHEBI:23378"/>
    </ligand>
</feature>
<evidence type="ECO:0000256" key="3">
    <source>
        <dbReference type="PIRSR" id="PIRSR603782-1"/>
    </source>
</evidence>
<keyword evidence="4" id="KW-1015">Disulfide bond</keyword>
<evidence type="ECO:0000313" key="7">
    <source>
        <dbReference type="EMBL" id="TXB63360.1"/>
    </source>
</evidence>
<keyword evidence="5" id="KW-0732">Signal</keyword>
<feature type="binding site" evidence="3">
    <location>
        <position position="81"/>
    </location>
    <ligand>
        <name>Cu cation</name>
        <dbReference type="ChEBI" id="CHEBI:23378"/>
    </ligand>
</feature>
<dbReference type="SUPFAM" id="SSF52833">
    <property type="entry name" value="Thioredoxin-like"/>
    <property type="match status" value="1"/>
</dbReference>
<dbReference type="GO" id="GO:0046872">
    <property type="term" value="F:metal ion binding"/>
    <property type="evidence" value="ECO:0007669"/>
    <property type="project" value="UniProtKB-KW"/>
</dbReference>
<dbReference type="InterPro" id="IPR013766">
    <property type="entry name" value="Thioredoxin_domain"/>
</dbReference>
<feature type="chain" id="PRO_5022769396" evidence="5">
    <location>
        <begin position="21"/>
        <end position="204"/>
    </location>
</feature>
<dbReference type="OrthoDB" id="9811998at2"/>
<dbReference type="PROSITE" id="PS51257">
    <property type="entry name" value="PROKAR_LIPOPROTEIN"/>
    <property type="match status" value="1"/>
</dbReference>
<keyword evidence="2 3" id="KW-0186">Copper</keyword>
<keyword evidence="8" id="KW-1185">Reference proteome</keyword>
<sequence>MRYLMIWAVLLAGLSSCTTAPKGPQPLPFLGNHEINGQDTVYHTIPPFSFISQDSLAVTNGTFEGKAYVADFFFISCPTICPKVKKNMLRIYDKYQGNDDLLLLSHTIDPKRDTVGRLKQYADNLGVASQKWFFVTGEKDDIYAIADDYMSIAKEDPEAPGGFDHSGWVLLIDKQGHIRSFADGTDAAKVDQFMQDIDWLLANE</sequence>
<dbReference type="EMBL" id="VOOR01000016">
    <property type="protein sequence ID" value="TXB63360.1"/>
    <property type="molecule type" value="Genomic_DNA"/>
</dbReference>
<proteinExistence type="inferred from homology"/>
<feature type="domain" description="Thioredoxin" evidence="6">
    <location>
        <begin position="21"/>
        <end position="202"/>
    </location>
</feature>
<comment type="similarity">
    <text evidence="1">Belongs to the SCO1/2 family.</text>
</comment>
<keyword evidence="3" id="KW-0479">Metal-binding</keyword>
<feature type="signal peptide" evidence="5">
    <location>
        <begin position="1"/>
        <end position="20"/>
    </location>
</feature>
<dbReference type="PROSITE" id="PS51352">
    <property type="entry name" value="THIOREDOXIN_2"/>
    <property type="match status" value="1"/>
</dbReference>
<dbReference type="PANTHER" id="PTHR12151">
    <property type="entry name" value="ELECTRON TRANSPORT PROTIN SCO1/SENC FAMILY MEMBER"/>
    <property type="match status" value="1"/>
</dbReference>